<dbReference type="AlphaFoldDB" id="K9VQL4"/>
<dbReference type="HOGENOM" id="CLU_2789942_0_0_3"/>
<keyword evidence="3" id="KW-1185">Reference proteome</keyword>
<sequence>MAIKSTRLTDSRRSETGFFNRDRSSSTENFIEKTRFLRPEICEYLSQKSGKSEVDLGKTESLTTYIEI</sequence>
<protein>
    <submittedName>
        <fullName evidence="2">Uncharacterized protein</fullName>
    </submittedName>
</protein>
<accession>K9VQL4</accession>
<reference evidence="2 3" key="1">
    <citation type="submission" date="2012-05" db="EMBL/GenBank/DDBJ databases">
        <title>Finished chromosome of genome of Oscillatoria sp. PCC 7112.</title>
        <authorList>
            <consortium name="US DOE Joint Genome Institute"/>
            <person name="Gugger M."/>
            <person name="Coursin T."/>
            <person name="Rippka R."/>
            <person name="Tandeau De Marsac N."/>
            <person name="Huntemann M."/>
            <person name="Wei C.-L."/>
            <person name="Han J."/>
            <person name="Detter J.C."/>
            <person name="Han C."/>
            <person name="Tapia R."/>
            <person name="Davenport K."/>
            <person name="Daligault H."/>
            <person name="Erkkila T."/>
            <person name="Gu W."/>
            <person name="Munk A.C.C."/>
            <person name="Teshima H."/>
            <person name="Xu Y."/>
            <person name="Chain P."/>
            <person name="Chen A."/>
            <person name="Krypides N."/>
            <person name="Mavromatis K."/>
            <person name="Markowitz V."/>
            <person name="Szeto E."/>
            <person name="Ivanova N."/>
            <person name="Mikhailova N."/>
            <person name="Ovchinnikova G."/>
            <person name="Pagani I."/>
            <person name="Pati A."/>
            <person name="Goodwin L."/>
            <person name="Peters L."/>
            <person name="Pitluck S."/>
            <person name="Woyke T."/>
            <person name="Kerfeld C."/>
        </authorList>
    </citation>
    <scope>NUCLEOTIDE SEQUENCE [LARGE SCALE GENOMIC DNA]</scope>
    <source>
        <strain evidence="2 3">PCC 7112</strain>
    </source>
</reference>
<dbReference type="STRING" id="179408.Osc7112_6039"/>
<feature type="region of interest" description="Disordered" evidence="1">
    <location>
        <begin position="1"/>
        <end position="25"/>
    </location>
</feature>
<dbReference type="EMBL" id="CP003614">
    <property type="protein sequence ID" value="AFZ10231.1"/>
    <property type="molecule type" value="Genomic_DNA"/>
</dbReference>
<evidence type="ECO:0000256" key="1">
    <source>
        <dbReference type="SAM" id="MobiDB-lite"/>
    </source>
</evidence>
<feature type="compositionally biased region" description="Basic and acidic residues" evidence="1">
    <location>
        <begin position="7"/>
        <end position="25"/>
    </location>
</feature>
<organism evidence="2 3">
    <name type="scientific">Phormidium nigroviride PCC 7112</name>
    <dbReference type="NCBI Taxonomy" id="179408"/>
    <lineage>
        <taxon>Bacteria</taxon>
        <taxon>Bacillati</taxon>
        <taxon>Cyanobacteriota</taxon>
        <taxon>Cyanophyceae</taxon>
        <taxon>Oscillatoriophycideae</taxon>
        <taxon>Oscillatoriales</taxon>
        <taxon>Oscillatoriaceae</taxon>
        <taxon>Phormidium</taxon>
    </lineage>
</organism>
<dbReference type="KEGG" id="oni:Osc7112_6039"/>
<dbReference type="Proteomes" id="UP000010478">
    <property type="component" value="Chromosome"/>
</dbReference>
<evidence type="ECO:0000313" key="3">
    <source>
        <dbReference type="Proteomes" id="UP000010478"/>
    </source>
</evidence>
<dbReference type="eggNOG" id="ENOG50347JQ">
    <property type="taxonomic scope" value="Bacteria"/>
</dbReference>
<evidence type="ECO:0000313" key="2">
    <source>
        <dbReference type="EMBL" id="AFZ10231.1"/>
    </source>
</evidence>
<proteinExistence type="predicted"/>
<name>K9VQL4_9CYAN</name>
<gene>
    <name evidence="2" type="ORF">Osc7112_6039</name>
</gene>